<keyword evidence="1" id="KW-0472">Membrane</keyword>
<evidence type="ECO:0000313" key="3">
    <source>
        <dbReference type="Proteomes" id="UP000242712"/>
    </source>
</evidence>
<feature type="transmembrane region" description="Helical" evidence="1">
    <location>
        <begin position="42"/>
        <end position="58"/>
    </location>
</feature>
<evidence type="ECO:0000313" key="2">
    <source>
        <dbReference type="EMBL" id="POA08086.1"/>
    </source>
</evidence>
<gene>
    <name evidence="2" type="ORF">CD039_11545</name>
</gene>
<evidence type="ECO:0008006" key="4">
    <source>
        <dbReference type="Google" id="ProtNLM"/>
    </source>
</evidence>
<feature type="transmembrane region" description="Helical" evidence="1">
    <location>
        <begin position="64"/>
        <end position="83"/>
    </location>
</feature>
<keyword evidence="3" id="KW-1185">Reference proteome</keyword>
<sequence>MKQFIRILLGIGFVGIGILHFVKERQFRNIVPHYLPLRKTAVLVTGVFEILFGIIMTIKRPSEFWKKSINAFLIAVFPANIYMARKKLPLGDKQLPTWVLYARLPMQFILMRMISKL</sequence>
<organism evidence="2 3">
    <name type="scientific">Staphylococcus argensis</name>
    <dbReference type="NCBI Taxonomy" id="1607738"/>
    <lineage>
        <taxon>Bacteria</taxon>
        <taxon>Bacillati</taxon>
        <taxon>Bacillota</taxon>
        <taxon>Bacilli</taxon>
        <taxon>Bacillales</taxon>
        <taxon>Staphylococcaceae</taxon>
        <taxon>Staphylococcus</taxon>
    </lineage>
</organism>
<proteinExistence type="predicted"/>
<dbReference type="GeneID" id="98298974"/>
<dbReference type="AlphaFoldDB" id="A0A2K4F9Z0"/>
<dbReference type="OrthoDB" id="327939at2"/>
<accession>A0A2K4F9Z0</accession>
<feature type="transmembrane region" description="Helical" evidence="1">
    <location>
        <begin position="6"/>
        <end position="22"/>
    </location>
</feature>
<dbReference type="PANTHER" id="PTHR36974:SF1">
    <property type="entry name" value="DOXX FAMILY MEMBRANE PROTEIN"/>
    <property type="match status" value="1"/>
</dbReference>
<dbReference type="PANTHER" id="PTHR36974">
    <property type="entry name" value="MEMBRANE PROTEIN-RELATED"/>
    <property type="match status" value="1"/>
</dbReference>
<dbReference type="EMBL" id="PPPX01000019">
    <property type="protein sequence ID" value="POA08086.1"/>
    <property type="molecule type" value="Genomic_DNA"/>
</dbReference>
<protein>
    <recommendedName>
        <fullName evidence="4">DoxX family protein</fullName>
    </recommendedName>
</protein>
<dbReference type="Proteomes" id="UP000242712">
    <property type="component" value="Unassembled WGS sequence"/>
</dbReference>
<reference evidence="2 3" key="1">
    <citation type="submission" date="2017-08" db="EMBL/GenBank/DDBJ databases">
        <title>Draft genome sequences of 64 type strains of genus Staph aureus.</title>
        <authorList>
            <person name="Cole K."/>
            <person name="Golubchik T."/>
            <person name="Russell J."/>
            <person name="Foster D."/>
            <person name="Llewelyn M."/>
            <person name="Wilson D."/>
            <person name="Crook D."/>
            <person name="Paul J."/>
        </authorList>
    </citation>
    <scope>NUCLEOTIDE SEQUENCE [LARGE SCALE GENOMIC DNA]</scope>
    <source>
        <strain evidence="2 3">DSM 29875</strain>
    </source>
</reference>
<name>A0A2K4F9Z0_9STAP</name>
<keyword evidence="1" id="KW-1133">Transmembrane helix</keyword>
<keyword evidence="1" id="KW-0812">Transmembrane</keyword>
<evidence type="ECO:0000256" key="1">
    <source>
        <dbReference type="SAM" id="Phobius"/>
    </source>
</evidence>
<comment type="caution">
    <text evidence="2">The sequence shown here is derived from an EMBL/GenBank/DDBJ whole genome shotgun (WGS) entry which is preliminary data.</text>
</comment>
<dbReference type="RefSeq" id="WP_103372434.1">
    <property type="nucleotide sequence ID" value="NZ_CBCRVO010000005.1"/>
</dbReference>